<dbReference type="AlphaFoldDB" id="A0A1J5PJ85"/>
<accession>A0A1J5PJ85</accession>
<sequence>MARARSAGRPFNQNAGSFGSSAAVDPGRAGLFVRSGKAQGSKRTHFSPQSRGCGPAQRANHTESGVCAESALGCRRRQRIGHRPVSRMGRCVCQPDWRGQTSESAEIPLSESAVAQPHRGVGCALAAPGRRIPRGLRQAGRHLAGTRVDRRTHHPERRVFRNLEFERCPGAAGRRAQVSSPAARQSGL</sequence>
<name>A0A1J5PJ85_9ZZZZ</name>
<reference evidence="2" key="1">
    <citation type="submission" date="2016-10" db="EMBL/GenBank/DDBJ databases">
        <title>Sequence of Gallionella enrichment culture.</title>
        <authorList>
            <person name="Poehlein A."/>
            <person name="Muehling M."/>
            <person name="Daniel R."/>
        </authorList>
    </citation>
    <scope>NUCLEOTIDE SEQUENCE</scope>
</reference>
<feature type="region of interest" description="Disordered" evidence="1">
    <location>
        <begin position="1"/>
        <end position="62"/>
    </location>
</feature>
<proteinExistence type="predicted"/>
<evidence type="ECO:0000256" key="1">
    <source>
        <dbReference type="SAM" id="MobiDB-lite"/>
    </source>
</evidence>
<evidence type="ECO:0000313" key="2">
    <source>
        <dbReference type="EMBL" id="OIQ71258.1"/>
    </source>
</evidence>
<dbReference type="EMBL" id="MLJW01003809">
    <property type="protein sequence ID" value="OIQ71258.1"/>
    <property type="molecule type" value="Genomic_DNA"/>
</dbReference>
<feature type="compositionally biased region" description="Polar residues" evidence="1">
    <location>
        <begin position="11"/>
        <end position="20"/>
    </location>
</feature>
<protein>
    <submittedName>
        <fullName evidence="2">Uncharacterized protein</fullName>
    </submittedName>
</protein>
<gene>
    <name evidence="2" type="ORF">GALL_471260</name>
</gene>
<comment type="caution">
    <text evidence="2">The sequence shown here is derived from an EMBL/GenBank/DDBJ whole genome shotgun (WGS) entry which is preliminary data.</text>
</comment>
<organism evidence="2">
    <name type="scientific">mine drainage metagenome</name>
    <dbReference type="NCBI Taxonomy" id="410659"/>
    <lineage>
        <taxon>unclassified sequences</taxon>
        <taxon>metagenomes</taxon>
        <taxon>ecological metagenomes</taxon>
    </lineage>
</organism>